<evidence type="ECO:0000256" key="4">
    <source>
        <dbReference type="SAM" id="SignalP"/>
    </source>
</evidence>
<dbReference type="InterPro" id="IPR005318">
    <property type="entry name" value="OM_porin_bac"/>
</dbReference>
<keyword evidence="2" id="KW-0813">Transport</keyword>
<protein>
    <submittedName>
        <fullName evidence="5">Outer membrane porin, OprD family</fullName>
    </submittedName>
</protein>
<dbReference type="Gene3D" id="2.40.160.10">
    <property type="entry name" value="Porin"/>
    <property type="match status" value="1"/>
</dbReference>
<dbReference type="PANTHER" id="PTHR34596:SF2">
    <property type="entry name" value="CHITOPORIN"/>
    <property type="match status" value="1"/>
</dbReference>
<evidence type="ECO:0000313" key="5">
    <source>
        <dbReference type="EMBL" id="SNQ30000.1"/>
    </source>
</evidence>
<reference evidence="6" key="1">
    <citation type="submission" date="2017-06" db="EMBL/GenBank/DDBJ databases">
        <authorList>
            <person name="Varghese N."/>
            <person name="Submissions S."/>
        </authorList>
    </citation>
    <scope>NUCLEOTIDE SEQUENCE [LARGE SCALE GENOMIC DNA]</scope>
    <source>
        <strain evidence="6">ANC 5114</strain>
    </source>
</reference>
<feature type="chain" id="PRO_5013166086" evidence="4">
    <location>
        <begin position="25"/>
        <end position="457"/>
    </location>
</feature>
<dbReference type="Proteomes" id="UP000243463">
    <property type="component" value="Unassembled WGS sequence"/>
</dbReference>
<comment type="similarity">
    <text evidence="1">Belongs to the outer membrane porin (Opr) (TC 1.B.25) family.</text>
</comment>
<sequence length="457" mass="51262">MPELHKRLTLALLVNAVLFSSAYAAEDSRPAQPAQQTVNPYNAIKPKINDVDTKRITEQGEAKGFLEGAKGSVLLRNGWIYRDRSEGRKDLSSWGQTAIGKFETGFTKGLIGFSVGAVGDFSFKLGENKNAGNQVLYANGQKRDYWTRGGANVKARVSNTTVVYGTQFLELPVLASNDFRLTPEYFTGTLVTSHEIKDLELIYGHFTKDQYSDEIATDRVLGTNLKQADIWGINYKFNSKLKAAYYGANFEDKLQRHFIDINYLWTMGENRSLVLDFSGYHTKYDEKIYNSLSFPTGEANTDKTNNIWAASATYNQGPHTAMLTYQQSTGNVGYDYNIIGDGGASIALPNSYLSDYNANGEKSIQAMYSVDFGAYGVPGLKWTTAYLYGWDIRVANVTDNAKEHEFFNQVKYTVQNGFAKDLSFKVRNSSYHAGQDYNGYLGSTSEWRLYLEYPINF</sequence>
<keyword evidence="6" id="KW-1185">Reference proteome</keyword>
<dbReference type="PANTHER" id="PTHR34596">
    <property type="entry name" value="CHITOPORIN"/>
    <property type="match status" value="1"/>
</dbReference>
<accession>A0A217EIG1</accession>
<evidence type="ECO:0000313" key="6">
    <source>
        <dbReference type="Proteomes" id="UP000243463"/>
    </source>
</evidence>
<name>A0A217EIG1_9GAMM</name>
<organism evidence="5 6">
    <name type="scientific">Acinetobacter apis</name>
    <dbReference type="NCBI Taxonomy" id="1229165"/>
    <lineage>
        <taxon>Bacteria</taxon>
        <taxon>Pseudomonadati</taxon>
        <taxon>Pseudomonadota</taxon>
        <taxon>Gammaproteobacteria</taxon>
        <taxon>Moraxellales</taxon>
        <taxon>Moraxellaceae</taxon>
        <taxon>Acinetobacter</taxon>
    </lineage>
</organism>
<dbReference type="EMBL" id="FZLN01000004">
    <property type="protein sequence ID" value="SNQ30000.1"/>
    <property type="molecule type" value="Genomic_DNA"/>
</dbReference>
<keyword evidence="3 4" id="KW-0732">Signal</keyword>
<evidence type="ECO:0000256" key="2">
    <source>
        <dbReference type="ARBA" id="ARBA00022448"/>
    </source>
</evidence>
<dbReference type="Pfam" id="PF03573">
    <property type="entry name" value="OprD"/>
    <property type="match status" value="1"/>
</dbReference>
<dbReference type="InterPro" id="IPR023614">
    <property type="entry name" value="Porin_dom_sf"/>
</dbReference>
<dbReference type="OrthoDB" id="6759120at2"/>
<evidence type="ECO:0000256" key="3">
    <source>
        <dbReference type="ARBA" id="ARBA00022729"/>
    </source>
</evidence>
<proteinExistence type="inferred from homology"/>
<dbReference type="AlphaFoldDB" id="A0A217EIG1"/>
<evidence type="ECO:0000256" key="1">
    <source>
        <dbReference type="ARBA" id="ARBA00009075"/>
    </source>
</evidence>
<dbReference type="GO" id="GO:0016020">
    <property type="term" value="C:membrane"/>
    <property type="evidence" value="ECO:0007669"/>
    <property type="project" value="InterPro"/>
</dbReference>
<feature type="signal peptide" evidence="4">
    <location>
        <begin position="1"/>
        <end position="24"/>
    </location>
</feature>
<dbReference type="RefSeq" id="WP_088824239.1">
    <property type="nucleotide sequence ID" value="NZ_FZLN01000004.1"/>
</dbReference>
<gene>
    <name evidence="5" type="ORF">SAMN05444584_1979</name>
</gene>
<dbReference type="GO" id="GO:0015288">
    <property type="term" value="F:porin activity"/>
    <property type="evidence" value="ECO:0007669"/>
    <property type="project" value="TreeGrafter"/>
</dbReference>